<organism evidence="1 2">
    <name type="scientific">Paractinoplanes brasiliensis</name>
    <dbReference type="NCBI Taxonomy" id="52695"/>
    <lineage>
        <taxon>Bacteria</taxon>
        <taxon>Bacillati</taxon>
        <taxon>Actinomycetota</taxon>
        <taxon>Actinomycetes</taxon>
        <taxon>Micromonosporales</taxon>
        <taxon>Micromonosporaceae</taxon>
        <taxon>Paractinoplanes</taxon>
    </lineage>
</organism>
<reference evidence="1 2" key="1">
    <citation type="submission" date="2019-03" db="EMBL/GenBank/DDBJ databases">
        <title>Sequencing the genomes of 1000 actinobacteria strains.</title>
        <authorList>
            <person name="Klenk H.-P."/>
        </authorList>
    </citation>
    <scope>NUCLEOTIDE SEQUENCE [LARGE SCALE GENOMIC DNA]</scope>
    <source>
        <strain evidence="1 2">DSM 43805</strain>
    </source>
</reference>
<protein>
    <submittedName>
        <fullName evidence="1">Uncharacterized protein</fullName>
    </submittedName>
</protein>
<dbReference type="AlphaFoldDB" id="A0A4R6JBK0"/>
<sequence length="64" mass="6815">MFDLMVAVAVAVAVLASPMPEPGPEPEPEPDRTMVCSVGHDEKGLVLICRSDGVTCADESMWIN</sequence>
<comment type="caution">
    <text evidence="1">The sequence shown here is derived from an EMBL/GenBank/DDBJ whole genome shotgun (WGS) entry which is preliminary data.</text>
</comment>
<evidence type="ECO:0000313" key="2">
    <source>
        <dbReference type="Proteomes" id="UP000294901"/>
    </source>
</evidence>
<gene>
    <name evidence="1" type="ORF">C8E87_8117</name>
</gene>
<dbReference type="EMBL" id="SNWR01000002">
    <property type="protein sequence ID" value="TDO32647.1"/>
    <property type="molecule type" value="Genomic_DNA"/>
</dbReference>
<evidence type="ECO:0000313" key="1">
    <source>
        <dbReference type="EMBL" id="TDO32647.1"/>
    </source>
</evidence>
<proteinExistence type="predicted"/>
<dbReference type="RefSeq" id="WP_133878586.1">
    <property type="nucleotide sequence ID" value="NZ_BOMD01000107.1"/>
</dbReference>
<name>A0A4R6JBK0_9ACTN</name>
<accession>A0A4R6JBK0</accession>
<keyword evidence="2" id="KW-1185">Reference proteome</keyword>
<dbReference type="Proteomes" id="UP000294901">
    <property type="component" value="Unassembled WGS sequence"/>
</dbReference>